<dbReference type="EMBL" id="OU342829">
    <property type="protein sequence ID" value="CAG7580600.1"/>
    <property type="molecule type" value="Genomic_DNA"/>
</dbReference>
<accession>A0A8D9FQT9</accession>
<sequence length="260" mass="30636">MKHLKDFKKFEGALIQKSTLDQLKKVKSQMKGVDIDDRVRKDIKEPPKQHHDPLKTIQTYQQYMAEPFKVNQNVKQVKEGLFDMFKKDPHKKYLNTLSEKIGIRYHSRRLTEKGETRVSFGPKNGHEIVATLKEYTTGDSIGDAVGRRYGEDRFMATVRPSYYGTFYEKEQEVNDLEDYLMNFDFDFKPKVTHKFNYMTKESLEDIYTTLSGKYGEACNVQQSNDYVEVHSPMRYILDDLSEQYGGEVEEIDDHYYLKIK</sequence>
<name>A0A8D9FQT9_9VIRU</name>
<organism evidence="1">
    <name type="scientific">uncultured marine phage</name>
    <dbReference type="NCBI Taxonomy" id="707152"/>
    <lineage>
        <taxon>Viruses</taxon>
        <taxon>environmental samples</taxon>
    </lineage>
</organism>
<reference evidence="1" key="1">
    <citation type="submission" date="2021-06" db="EMBL/GenBank/DDBJ databases">
        <authorList>
            <person name="Gannon L."/>
            <person name="Redgwell R T."/>
            <person name="Michniewski S."/>
            <person name="Harrison D C."/>
            <person name="Millard A."/>
        </authorList>
    </citation>
    <scope>NUCLEOTIDE SEQUENCE</scope>
</reference>
<protein>
    <submittedName>
        <fullName evidence="1">Uncharacterized protein</fullName>
    </submittedName>
</protein>
<evidence type="ECO:0000313" key="1">
    <source>
        <dbReference type="EMBL" id="CAG7580600.1"/>
    </source>
</evidence>
<gene>
    <name evidence="1" type="ORF">SLAVMIC_00492</name>
</gene>
<proteinExistence type="predicted"/>